<dbReference type="EMBL" id="LT598466">
    <property type="protein sequence ID" value="SCU84037.1"/>
    <property type="molecule type" value="Genomic_DNA"/>
</dbReference>
<dbReference type="GO" id="GO:0008270">
    <property type="term" value="F:zinc ion binding"/>
    <property type="evidence" value="ECO:0007669"/>
    <property type="project" value="InterPro"/>
</dbReference>
<evidence type="ECO:0000256" key="2">
    <source>
        <dbReference type="ARBA" id="ARBA00023002"/>
    </source>
</evidence>
<dbReference type="Pfam" id="PF08240">
    <property type="entry name" value="ADH_N"/>
    <property type="match status" value="1"/>
</dbReference>
<dbReference type="GO" id="GO:0070402">
    <property type="term" value="F:NADPH binding"/>
    <property type="evidence" value="ECO:0007669"/>
    <property type="project" value="TreeGrafter"/>
</dbReference>
<organism evidence="6 7">
    <name type="scientific">Lachancea mirantina</name>
    <dbReference type="NCBI Taxonomy" id="1230905"/>
    <lineage>
        <taxon>Eukaryota</taxon>
        <taxon>Fungi</taxon>
        <taxon>Dikarya</taxon>
        <taxon>Ascomycota</taxon>
        <taxon>Saccharomycotina</taxon>
        <taxon>Saccharomycetes</taxon>
        <taxon>Saccharomycetales</taxon>
        <taxon>Saccharomycetaceae</taxon>
        <taxon>Lachancea</taxon>
    </lineage>
</organism>
<evidence type="ECO:0000256" key="3">
    <source>
        <dbReference type="ARBA" id="ARBA00043088"/>
    </source>
</evidence>
<dbReference type="InterPro" id="IPR036291">
    <property type="entry name" value="NAD(P)-bd_dom_sf"/>
</dbReference>
<dbReference type="AlphaFoldDB" id="A0A1G4J3K9"/>
<dbReference type="InterPro" id="IPR002364">
    <property type="entry name" value="Quin_OxRdtase/zeta-crystal_CS"/>
</dbReference>
<dbReference type="GO" id="GO:0035925">
    <property type="term" value="F:mRNA 3'-UTR AU-rich region binding"/>
    <property type="evidence" value="ECO:0007669"/>
    <property type="project" value="TreeGrafter"/>
</dbReference>
<protein>
    <recommendedName>
        <fullName evidence="4">Probable quinone oxidoreductase</fullName>
    </recommendedName>
    <alternativeName>
        <fullName evidence="3">NADPH:quinone reductase</fullName>
    </alternativeName>
</protein>
<dbReference type="InterPro" id="IPR011032">
    <property type="entry name" value="GroES-like_sf"/>
</dbReference>
<dbReference type="SUPFAM" id="SSF51735">
    <property type="entry name" value="NAD(P)-binding Rossmann-fold domains"/>
    <property type="match status" value="1"/>
</dbReference>
<keyword evidence="1" id="KW-0521">NADP</keyword>
<gene>
    <name evidence="6" type="ORF">LAMI_0C05930G</name>
</gene>
<evidence type="ECO:0000259" key="5">
    <source>
        <dbReference type="SMART" id="SM00829"/>
    </source>
</evidence>
<dbReference type="Gene3D" id="3.40.50.720">
    <property type="entry name" value="NAD(P)-binding Rossmann-like Domain"/>
    <property type="match status" value="1"/>
</dbReference>
<dbReference type="PANTHER" id="PTHR48106">
    <property type="entry name" value="QUINONE OXIDOREDUCTASE PIG3-RELATED"/>
    <property type="match status" value="1"/>
</dbReference>
<sequence>MLRSATKALNSTRLMSSLPSVQKVVLIRETGGLEVLRFEDNFPVPEISSDEILIKNKYAGINYIESYFRKGIYPAEKPYLLGREASGVVVARGDNVDKFQVGDKVAYLSGNTFAQYTKIAQDKQILKLPETTTDDHMKQYAALMVQGLTALTFVNDAYSVQKGDFVLLYAAAGGAGLAFNQLLKQKGAHTIAVASTDDKLQLARDYGAEYFINSQKDDILAKVMEYTNGEGVDAAFDSVGKDTFEITLSALKRKGTFVSFGNASGPVPPLNIGRLSPKNIKLLRPQLFAYVTGADDWERYSKEFVRLVDSDLLTAKIFGVYPLENYKDAAELMEARKTVGKLLLEIP</sequence>
<dbReference type="InterPro" id="IPR013154">
    <property type="entry name" value="ADH-like_N"/>
</dbReference>
<dbReference type="Gene3D" id="3.90.180.10">
    <property type="entry name" value="Medium-chain alcohol dehydrogenases, catalytic domain"/>
    <property type="match status" value="1"/>
</dbReference>
<dbReference type="GO" id="GO:0005829">
    <property type="term" value="C:cytosol"/>
    <property type="evidence" value="ECO:0007669"/>
    <property type="project" value="TreeGrafter"/>
</dbReference>
<dbReference type="Proteomes" id="UP000191024">
    <property type="component" value="Chromosome C"/>
</dbReference>
<dbReference type="STRING" id="1230905.A0A1G4J3K9"/>
<dbReference type="OrthoDB" id="48317at2759"/>
<dbReference type="SUPFAM" id="SSF50129">
    <property type="entry name" value="GroES-like"/>
    <property type="match status" value="1"/>
</dbReference>
<keyword evidence="2" id="KW-0560">Oxidoreductase</keyword>
<dbReference type="SMART" id="SM00829">
    <property type="entry name" value="PKS_ER"/>
    <property type="match status" value="1"/>
</dbReference>
<evidence type="ECO:0000313" key="7">
    <source>
        <dbReference type="Proteomes" id="UP000191024"/>
    </source>
</evidence>
<accession>A0A1G4J3K9</accession>
<dbReference type="PANTHER" id="PTHR48106:SF13">
    <property type="entry name" value="QUINONE OXIDOREDUCTASE-RELATED"/>
    <property type="match status" value="1"/>
</dbReference>
<dbReference type="Pfam" id="PF00107">
    <property type="entry name" value="ADH_zinc_N"/>
    <property type="match status" value="1"/>
</dbReference>
<evidence type="ECO:0000313" key="6">
    <source>
        <dbReference type="EMBL" id="SCU84037.1"/>
    </source>
</evidence>
<dbReference type="InterPro" id="IPR020843">
    <property type="entry name" value="ER"/>
</dbReference>
<evidence type="ECO:0000256" key="4">
    <source>
        <dbReference type="ARBA" id="ARBA00070796"/>
    </source>
</evidence>
<dbReference type="FunFam" id="3.40.50.720:FF:000053">
    <property type="entry name" value="Quinone oxidoreductase 1"/>
    <property type="match status" value="1"/>
</dbReference>
<name>A0A1G4J3K9_9SACH</name>
<reference evidence="7" key="1">
    <citation type="submission" date="2016-03" db="EMBL/GenBank/DDBJ databases">
        <authorList>
            <person name="Devillers H."/>
        </authorList>
    </citation>
    <scope>NUCLEOTIDE SEQUENCE [LARGE SCALE GENOMIC DNA]</scope>
</reference>
<feature type="domain" description="Enoyl reductase (ER)" evidence="5">
    <location>
        <begin position="31"/>
        <end position="344"/>
    </location>
</feature>
<dbReference type="InterPro" id="IPR047618">
    <property type="entry name" value="QOR-like"/>
</dbReference>
<evidence type="ECO:0000256" key="1">
    <source>
        <dbReference type="ARBA" id="ARBA00022857"/>
    </source>
</evidence>
<dbReference type="CDD" id="cd05286">
    <property type="entry name" value="QOR2"/>
    <property type="match status" value="1"/>
</dbReference>
<keyword evidence="7" id="KW-1185">Reference proteome</keyword>
<proteinExistence type="predicted"/>
<dbReference type="InterPro" id="IPR013149">
    <property type="entry name" value="ADH-like_C"/>
</dbReference>
<dbReference type="GO" id="GO:0003960">
    <property type="term" value="F:quinone reductase (NADPH) activity"/>
    <property type="evidence" value="ECO:0007669"/>
    <property type="project" value="InterPro"/>
</dbReference>
<dbReference type="PROSITE" id="PS01162">
    <property type="entry name" value="QOR_ZETA_CRYSTAL"/>
    <property type="match status" value="1"/>
</dbReference>